<gene>
    <name evidence="3" type="primary">gdhB</name>
    <name evidence="3" type="ORF">Ahu01nite_086960</name>
</gene>
<dbReference type="SUPFAM" id="SSF50952">
    <property type="entry name" value="Soluble quinoprotein glucose dehydrogenase"/>
    <property type="match status" value="1"/>
</dbReference>
<feature type="chain" id="PRO_5045983957" evidence="1">
    <location>
        <begin position="25"/>
        <end position="461"/>
    </location>
</feature>
<accession>A0ABQ4A435</accession>
<proteinExistence type="predicted"/>
<evidence type="ECO:0000259" key="2">
    <source>
        <dbReference type="Pfam" id="PF07995"/>
    </source>
</evidence>
<feature type="signal peptide" evidence="1">
    <location>
        <begin position="1"/>
        <end position="24"/>
    </location>
</feature>
<dbReference type="InterPro" id="IPR011042">
    <property type="entry name" value="6-blade_b-propeller_TolB-like"/>
</dbReference>
<dbReference type="InterPro" id="IPR012938">
    <property type="entry name" value="Glc/Sorbosone_DH"/>
</dbReference>
<keyword evidence="4" id="KW-1185">Reference proteome</keyword>
<reference evidence="3 4" key="1">
    <citation type="submission" date="2021-01" db="EMBL/GenBank/DDBJ databases">
        <title>Whole genome shotgun sequence of Actinoplanes humidus NBRC 14915.</title>
        <authorList>
            <person name="Komaki H."/>
            <person name="Tamura T."/>
        </authorList>
    </citation>
    <scope>NUCLEOTIDE SEQUENCE [LARGE SCALE GENOMIC DNA]</scope>
    <source>
        <strain evidence="3 4">NBRC 14915</strain>
    </source>
</reference>
<dbReference type="Pfam" id="PF07995">
    <property type="entry name" value="GSDH"/>
    <property type="match status" value="2"/>
</dbReference>
<evidence type="ECO:0000313" key="3">
    <source>
        <dbReference type="EMBL" id="GIE25594.1"/>
    </source>
</evidence>
<evidence type="ECO:0000313" key="4">
    <source>
        <dbReference type="Proteomes" id="UP000603200"/>
    </source>
</evidence>
<dbReference type="InterPro" id="IPR019893">
    <property type="entry name" value="SndH-like"/>
</dbReference>
<dbReference type="PANTHER" id="PTHR19328">
    <property type="entry name" value="HEDGEHOG-INTERACTING PROTEIN"/>
    <property type="match status" value="1"/>
</dbReference>
<organism evidence="3 4">
    <name type="scientific">Winogradskya humida</name>
    <dbReference type="NCBI Taxonomy" id="113566"/>
    <lineage>
        <taxon>Bacteria</taxon>
        <taxon>Bacillati</taxon>
        <taxon>Actinomycetota</taxon>
        <taxon>Actinomycetes</taxon>
        <taxon>Micromonosporales</taxon>
        <taxon>Micromonosporaceae</taxon>
        <taxon>Winogradskya</taxon>
    </lineage>
</organism>
<feature type="domain" description="Glucose/Sorbosone dehydrogenase" evidence="2">
    <location>
        <begin position="40"/>
        <end position="312"/>
    </location>
</feature>
<sequence length="461" mass="49129">MRTVLAAVAAVSTLTLGVAAPGAAAPRTQFTRTVLATGLADPYEIVWGPDGQLWVTEKSGLKVTRVDPVTGAKTTALDLAGIAYHQAGGSQDGLLGLAFGSGYAYLSYSYTTKTPAAVTGETLRLKIVRYTVNAATHTLISPSDVLTGLPSGTDHQSARLRVGPDGKLYYTIGDQGANQFANACDPNWAQRLPTLAEVRAKDWSSYVGKTLRLNPDGSIPADNPVLGGVRSHVITYGHRNPQGMDFAGDGRLYEAEQGPKTDDEINIVHRGSNYGWPYVAGKRDDSAYAYSNWSAAPGCKNLTYDELVAPASVPTQQESAWTGTLDAPISTLGTTVGNDYDFRDPASKCAPSEDWFICNPTVAPSSLSYYQGIRGWGSALLVTSLKDGAVHRLVLSVDGRTVVKQERLWVSQNRYRDTAFSPDRTTVYVATDSIGMVRGPDGTPTNTLTNPGAILAFRVGA</sequence>
<dbReference type="Proteomes" id="UP000603200">
    <property type="component" value="Unassembled WGS sequence"/>
</dbReference>
<dbReference type="InterPro" id="IPR011041">
    <property type="entry name" value="Quinoprot_gluc/sorb_DH_b-prop"/>
</dbReference>
<name>A0ABQ4A435_9ACTN</name>
<dbReference type="EMBL" id="BOMN01000124">
    <property type="protein sequence ID" value="GIE25594.1"/>
    <property type="molecule type" value="Genomic_DNA"/>
</dbReference>
<protein>
    <submittedName>
        <fullName evidence="3">Quinoprotein glucose dehydrogenase</fullName>
    </submittedName>
</protein>
<comment type="caution">
    <text evidence="3">The sequence shown here is derived from an EMBL/GenBank/DDBJ whole genome shotgun (WGS) entry which is preliminary data.</text>
</comment>
<keyword evidence="1" id="KW-0732">Signal</keyword>
<dbReference type="NCBIfam" id="TIGR03606">
    <property type="entry name" value="non_repeat_PQQ"/>
    <property type="match status" value="1"/>
</dbReference>
<evidence type="ECO:0000256" key="1">
    <source>
        <dbReference type="SAM" id="SignalP"/>
    </source>
</evidence>
<feature type="domain" description="Glucose/Sorbosone dehydrogenase" evidence="2">
    <location>
        <begin position="355"/>
        <end position="433"/>
    </location>
</feature>
<dbReference type="PANTHER" id="PTHR19328:SF13">
    <property type="entry name" value="HIPL1 PROTEIN"/>
    <property type="match status" value="1"/>
</dbReference>
<dbReference type="Gene3D" id="2.120.10.30">
    <property type="entry name" value="TolB, C-terminal domain"/>
    <property type="match status" value="1"/>
</dbReference>